<dbReference type="PANTHER" id="PTHR43283">
    <property type="entry name" value="BETA-LACTAMASE-RELATED"/>
    <property type="match status" value="1"/>
</dbReference>
<dbReference type="RefSeq" id="WP_380046109.1">
    <property type="nucleotide sequence ID" value="NZ_JBHLTC010000012.1"/>
</dbReference>
<evidence type="ECO:0000313" key="3">
    <source>
        <dbReference type="EMBL" id="MFC0624584.1"/>
    </source>
</evidence>
<feature type="chain" id="PRO_5046005253" evidence="1">
    <location>
        <begin position="30"/>
        <end position="388"/>
    </location>
</feature>
<accession>A0ABV6QIW1</accession>
<gene>
    <name evidence="3" type="ORF">ACFFGN_10970</name>
</gene>
<reference evidence="3 4" key="1">
    <citation type="submission" date="2024-09" db="EMBL/GenBank/DDBJ databases">
        <authorList>
            <person name="Sun Q."/>
            <person name="Mori K."/>
        </authorList>
    </citation>
    <scope>NUCLEOTIDE SEQUENCE [LARGE SCALE GENOMIC DNA]</scope>
    <source>
        <strain evidence="3 4">CGMCC 1.15906</strain>
    </source>
</reference>
<keyword evidence="4" id="KW-1185">Reference proteome</keyword>
<dbReference type="SUPFAM" id="SSF56601">
    <property type="entry name" value="beta-lactamase/transpeptidase-like"/>
    <property type="match status" value="1"/>
</dbReference>
<comment type="caution">
    <text evidence="3">The sequence shown here is derived from an EMBL/GenBank/DDBJ whole genome shotgun (WGS) entry which is preliminary data.</text>
</comment>
<dbReference type="Proteomes" id="UP001589890">
    <property type="component" value="Unassembled WGS sequence"/>
</dbReference>
<dbReference type="InterPro" id="IPR001466">
    <property type="entry name" value="Beta-lactam-related"/>
</dbReference>
<organism evidence="3 4">
    <name type="scientific">Kribbella deserti</name>
    <dbReference type="NCBI Taxonomy" id="1926257"/>
    <lineage>
        <taxon>Bacteria</taxon>
        <taxon>Bacillati</taxon>
        <taxon>Actinomycetota</taxon>
        <taxon>Actinomycetes</taxon>
        <taxon>Propionibacteriales</taxon>
        <taxon>Kribbellaceae</taxon>
        <taxon>Kribbella</taxon>
    </lineage>
</organism>
<dbReference type="InterPro" id="IPR012338">
    <property type="entry name" value="Beta-lactam/transpept-like"/>
</dbReference>
<proteinExistence type="predicted"/>
<evidence type="ECO:0000259" key="2">
    <source>
        <dbReference type="Pfam" id="PF00144"/>
    </source>
</evidence>
<dbReference type="Gene3D" id="3.40.710.10">
    <property type="entry name" value="DD-peptidase/beta-lactamase superfamily"/>
    <property type="match status" value="1"/>
</dbReference>
<evidence type="ECO:0000313" key="4">
    <source>
        <dbReference type="Proteomes" id="UP001589890"/>
    </source>
</evidence>
<dbReference type="InterPro" id="IPR050789">
    <property type="entry name" value="Diverse_Enzym_Activities"/>
</dbReference>
<feature type="domain" description="Beta-lactamase-related" evidence="2">
    <location>
        <begin position="50"/>
        <end position="327"/>
    </location>
</feature>
<dbReference type="EC" id="3.-.-.-" evidence="3"/>
<dbReference type="Pfam" id="PF00144">
    <property type="entry name" value="Beta-lactamase"/>
    <property type="match status" value="1"/>
</dbReference>
<keyword evidence="3" id="KW-0378">Hydrolase</keyword>
<keyword evidence="1" id="KW-0732">Signal</keyword>
<protein>
    <submittedName>
        <fullName evidence="3">Serine hydrolase domain-containing protein</fullName>
        <ecNumber evidence="3">3.-.-.-</ecNumber>
    </submittedName>
</protein>
<name>A0ABV6QIW1_9ACTN</name>
<dbReference type="GO" id="GO:0016787">
    <property type="term" value="F:hydrolase activity"/>
    <property type="evidence" value="ECO:0007669"/>
    <property type="project" value="UniProtKB-KW"/>
</dbReference>
<feature type="signal peptide" evidence="1">
    <location>
        <begin position="1"/>
        <end position="29"/>
    </location>
</feature>
<sequence length="388" mass="41152">MFIKRSIAMVAAAAALCTAIGATATTASADVIVGENIDTAAMATSIEVALGRGNTVGFAYAIAEAGQYATSGNGGKARTGPDGSVNFTPNTRIEIASATKNFTAVAIQKLIEKTPGLTVNSPIKPYLPLTFQQKATSAWDGMTFKHLLTHTSGLEQLEQAMSDADKAKYNKSYAGIEFAMTLKPVAGSPGWYTNMNYAILRLIIPRLWRDAEPARKVDVVSPTNSGFWSLAYMNERLLAPAGIPATSCFPANDATAAKVYNVNNPAAGGHLYKLVGTDFEQCAGHRGLHLSAMDLVRWQAHLAHGTIVSNTVRSQMDSQKLGWRGGSNSGSNVGIYWHDGKLDYNGTQLNTCHAKFPNGIEASVIFNSQNLGGVGPCTVLINAYNAGK</sequence>
<dbReference type="EMBL" id="JBHLTC010000012">
    <property type="protein sequence ID" value="MFC0624584.1"/>
    <property type="molecule type" value="Genomic_DNA"/>
</dbReference>
<evidence type="ECO:0000256" key="1">
    <source>
        <dbReference type="SAM" id="SignalP"/>
    </source>
</evidence>